<evidence type="ECO:0000313" key="2">
    <source>
        <dbReference type="Proteomes" id="UP000440694"/>
    </source>
</evidence>
<organism evidence="1 2">
    <name type="scientific">Hyphomicrobium album</name>
    <dbReference type="NCBI Taxonomy" id="2665159"/>
    <lineage>
        <taxon>Bacteria</taxon>
        <taxon>Pseudomonadati</taxon>
        <taxon>Pseudomonadota</taxon>
        <taxon>Alphaproteobacteria</taxon>
        <taxon>Hyphomicrobiales</taxon>
        <taxon>Hyphomicrobiaceae</taxon>
        <taxon>Hyphomicrobium</taxon>
    </lineage>
</organism>
<accession>A0A6I3KGQ8</accession>
<dbReference type="RefSeq" id="WP_154737733.1">
    <property type="nucleotide sequence ID" value="NZ_WMBQ01000001.1"/>
</dbReference>
<name>A0A6I3KGQ8_9HYPH</name>
<comment type="caution">
    <text evidence="1">The sequence shown here is derived from an EMBL/GenBank/DDBJ whole genome shotgun (WGS) entry which is preliminary data.</text>
</comment>
<gene>
    <name evidence="1" type="ORF">GIW81_02340</name>
</gene>
<keyword evidence="2" id="KW-1185">Reference proteome</keyword>
<evidence type="ECO:0000313" key="1">
    <source>
        <dbReference type="EMBL" id="MTD93170.1"/>
    </source>
</evidence>
<protein>
    <submittedName>
        <fullName evidence="1">Uncharacterized protein</fullName>
    </submittedName>
</protein>
<dbReference type="AlphaFoldDB" id="A0A6I3KGQ8"/>
<dbReference type="Proteomes" id="UP000440694">
    <property type="component" value="Unassembled WGS sequence"/>
</dbReference>
<sequence length="91" mass="10379">MAQFLDLRTEQVYLTRFHQKLTGKVCVAAHEVMHLLIAARSLQDVGVIGRIHRLKVARFGLHAEGRWFVTFVWDDLSGAHSLLLERLKIGS</sequence>
<proteinExistence type="predicted"/>
<reference evidence="1 2" key="1">
    <citation type="submission" date="2019-11" db="EMBL/GenBank/DDBJ databases">
        <title>Identification of a novel strain.</title>
        <authorList>
            <person name="Xu Q."/>
            <person name="Wang G."/>
        </authorList>
    </citation>
    <scope>NUCLEOTIDE SEQUENCE [LARGE SCALE GENOMIC DNA]</scope>
    <source>
        <strain evidence="2">xq</strain>
    </source>
</reference>
<dbReference type="EMBL" id="WMBQ01000001">
    <property type="protein sequence ID" value="MTD93170.1"/>
    <property type="molecule type" value="Genomic_DNA"/>
</dbReference>